<evidence type="ECO:0000256" key="1">
    <source>
        <dbReference type="SAM" id="Phobius"/>
    </source>
</evidence>
<feature type="transmembrane region" description="Helical" evidence="1">
    <location>
        <begin position="14"/>
        <end position="32"/>
    </location>
</feature>
<dbReference type="AlphaFoldDB" id="A0A545T4C2"/>
<keyword evidence="1" id="KW-0472">Membrane</keyword>
<feature type="transmembrane region" description="Helical" evidence="1">
    <location>
        <begin position="52"/>
        <end position="78"/>
    </location>
</feature>
<reference evidence="3 4" key="1">
    <citation type="submission" date="2019-06" db="EMBL/GenBank/DDBJ databases">
        <title>Draft genome of Aliikangiella marina GYP-15.</title>
        <authorList>
            <person name="Wang G."/>
        </authorList>
    </citation>
    <scope>NUCLEOTIDE SEQUENCE [LARGE SCALE GENOMIC DNA]</scope>
    <source>
        <strain evidence="3 4">GYP-15</strain>
    </source>
</reference>
<comment type="caution">
    <text evidence="3">The sequence shown here is derived from an EMBL/GenBank/DDBJ whole genome shotgun (WGS) entry which is preliminary data.</text>
</comment>
<feature type="transmembrane region" description="Helical" evidence="1">
    <location>
        <begin position="116"/>
        <end position="134"/>
    </location>
</feature>
<dbReference type="RefSeq" id="WP_142943398.1">
    <property type="nucleotide sequence ID" value="NZ_VIKR01000005.1"/>
</dbReference>
<sequence>MHTPEGAGGTSGGVGRYLAGLIMMCVGGYIFLSKVIVTTGALAAGFGFGTRLYAAGGFGITGGMIFIPFIIGIIMIFWNSKNPFGWLLSGLSIIALIVGIIVNIRMTLMPMSAFDIIVLIVLMAGGAGLFFSSLKNFSNS</sequence>
<proteinExistence type="predicted"/>
<feature type="transmembrane region" description="Helical" evidence="1">
    <location>
        <begin position="84"/>
        <end position="104"/>
    </location>
</feature>
<dbReference type="Proteomes" id="UP000317839">
    <property type="component" value="Unassembled WGS sequence"/>
</dbReference>
<name>A0A545T4C2_9GAMM</name>
<dbReference type="OrthoDB" id="5421573at2"/>
<evidence type="ECO:0000313" key="3">
    <source>
        <dbReference type="EMBL" id="TQV72071.1"/>
    </source>
</evidence>
<gene>
    <name evidence="2" type="ORF">FLL45_17495</name>
    <name evidence="3" type="ORF">FLL45_17775</name>
</gene>
<organism evidence="3 4">
    <name type="scientific">Aliikangiella marina</name>
    <dbReference type="NCBI Taxonomy" id="1712262"/>
    <lineage>
        <taxon>Bacteria</taxon>
        <taxon>Pseudomonadati</taxon>
        <taxon>Pseudomonadota</taxon>
        <taxon>Gammaproteobacteria</taxon>
        <taxon>Oceanospirillales</taxon>
        <taxon>Pleioneaceae</taxon>
        <taxon>Aliikangiella</taxon>
    </lineage>
</organism>
<protein>
    <submittedName>
        <fullName evidence="3">Uncharacterized protein</fullName>
    </submittedName>
</protein>
<dbReference type="EMBL" id="VIKR01000005">
    <property type="protein sequence ID" value="TQV72071.1"/>
    <property type="molecule type" value="Genomic_DNA"/>
</dbReference>
<keyword evidence="4" id="KW-1185">Reference proteome</keyword>
<evidence type="ECO:0000313" key="4">
    <source>
        <dbReference type="Proteomes" id="UP000317839"/>
    </source>
</evidence>
<keyword evidence="1" id="KW-0812">Transmembrane</keyword>
<evidence type="ECO:0000313" key="2">
    <source>
        <dbReference type="EMBL" id="TQV72018.1"/>
    </source>
</evidence>
<dbReference type="EMBL" id="VIKR01000005">
    <property type="protein sequence ID" value="TQV72018.1"/>
    <property type="molecule type" value="Genomic_DNA"/>
</dbReference>
<accession>A0A545T4C2</accession>
<keyword evidence="1" id="KW-1133">Transmembrane helix</keyword>